<dbReference type="EMBL" id="UYYF01004603">
    <property type="protein sequence ID" value="VDN05778.1"/>
    <property type="molecule type" value="Genomic_DNA"/>
</dbReference>
<organism evidence="5">
    <name type="scientific">Thelazia callipaeda</name>
    <name type="common">Oriental eyeworm</name>
    <name type="synonym">Parasitic nematode</name>
    <dbReference type="NCBI Taxonomy" id="103827"/>
    <lineage>
        <taxon>Eukaryota</taxon>
        <taxon>Metazoa</taxon>
        <taxon>Ecdysozoa</taxon>
        <taxon>Nematoda</taxon>
        <taxon>Chromadorea</taxon>
        <taxon>Rhabditida</taxon>
        <taxon>Spirurina</taxon>
        <taxon>Spiruromorpha</taxon>
        <taxon>Thelazioidea</taxon>
        <taxon>Thelaziidae</taxon>
        <taxon>Thelazia</taxon>
    </lineage>
</organism>
<gene>
    <name evidence="3" type="ORF">TCLT_LOCUS8240</name>
</gene>
<evidence type="ECO:0000313" key="4">
    <source>
        <dbReference type="Proteomes" id="UP000276776"/>
    </source>
</evidence>
<keyword evidence="1" id="KW-0812">Transmembrane</keyword>
<reference evidence="3 4" key="2">
    <citation type="submission" date="2018-11" db="EMBL/GenBank/DDBJ databases">
        <authorList>
            <consortium name="Pathogen Informatics"/>
        </authorList>
    </citation>
    <scope>NUCLEOTIDE SEQUENCE [LARGE SCALE GENOMIC DNA]</scope>
</reference>
<evidence type="ECO:0000313" key="3">
    <source>
        <dbReference type="EMBL" id="VDN05778.1"/>
    </source>
</evidence>
<dbReference type="OrthoDB" id="5912629at2759"/>
<dbReference type="OMA" id="ELRWQLN"/>
<keyword evidence="4" id="KW-1185">Reference proteome</keyword>
<name>A0A0N5D5G9_THECL</name>
<feature type="transmembrane region" description="Helical" evidence="1">
    <location>
        <begin position="229"/>
        <end position="250"/>
    </location>
</feature>
<keyword evidence="2" id="KW-0732">Signal</keyword>
<protein>
    <submittedName>
        <fullName evidence="5">Fgf-3</fullName>
    </submittedName>
</protein>
<keyword evidence="1" id="KW-1133">Transmembrane helix</keyword>
<proteinExistence type="predicted"/>
<dbReference type="Gene3D" id="2.40.160.110">
    <property type="match status" value="1"/>
</dbReference>
<evidence type="ECO:0000256" key="1">
    <source>
        <dbReference type="SAM" id="Phobius"/>
    </source>
</evidence>
<evidence type="ECO:0000313" key="5">
    <source>
        <dbReference type="WBParaSite" id="TCLT_0000825101-mRNA-1"/>
    </source>
</evidence>
<keyword evidence="1" id="KW-0472">Membrane</keyword>
<dbReference type="Proteomes" id="UP000276776">
    <property type="component" value="Unassembled WGS sequence"/>
</dbReference>
<dbReference type="WBParaSite" id="TCLT_0000825101-mRNA-1">
    <property type="protein sequence ID" value="TCLT_0000825101-mRNA-1"/>
    <property type="gene ID" value="TCLT_0000825101"/>
</dbReference>
<feature type="chain" id="PRO_5043126594" evidence="2">
    <location>
        <begin position="20"/>
        <end position="266"/>
    </location>
</feature>
<dbReference type="AlphaFoldDB" id="A0A0N5D5G9"/>
<reference evidence="5" key="1">
    <citation type="submission" date="2017-02" db="UniProtKB">
        <authorList>
            <consortium name="WormBaseParasite"/>
        </authorList>
    </citation>
    <scope>IDENTIFICATION</scope>
</reference>
<sequence>MSCMSMATILILYIVSVRCDHYFPLKIAESGEFGLKNEYGLPCLLLKFSAHLLNLNLNGSNVATENHFITGIELHIQVPDFTSPKVKLSGNCAGNDTKHNKVMFSASWKKQGRKKRITFYFGTGYVRNLVNQLEELRWKLNIVVYSEFYANQSVKFSSNKVVISAPLKQKFICRDKLNISLSNDHFKDYIMELSPEISAQPYYVKGGYPIYICERTRRRTLAESFENRMTLFSGIVLCVSSVSMMVGYTFRRQSHPTRKKFYRSLD</sequence>
<evidence type="ECO:0000256" key="2">
    <source>
        <dbReference type="SAM" id="SignalP"/>
    </source>
</evidence>
<accession>A0A0N5D5G9</accession>
<feature type="signal peptide" evidence="2">
    <location>
        <begin position="1"/>
        <end position="19"/>
    </location>
</feature>
<dbReference type="STRING" id="103827.A0A0N5D5G9"/>